<evidence type="ECO:0000256" key="2">
    <source>
        <dbReference type="ARBA" id="ARBA00019014"/>
    </source>
</evidence>
<dbReference type="InterPro" id="IPR036822">
    <property type="entry name" value="CutC-like_dom_sf"/>
</dbReference>
<protein>
    <recommendedName>
        <fullName evidence="2">Copper homeostasis protein cutC homolog</fullName>
    </recommendedName>
</protein>
<dbReference type="EMBL" id="UINC01001440">
    <property type="protein sequence ID" value="SUZ80766.1"/>
    <property type="molecule type" value="Genomic_DNA"/>
</dbReference>
<comment type="similarity">
    <text evidence="1">Belongs to the CutC family.</text>
</comment>
<name>A0A381QN02_9ZZZZ</name>
<dbReference type="PANTHER" id="PTHR12598">
    <property type="entry name" value="COPPER HOMEOSTASIS PROTEIN CUTC"/>
    <property type="match status" value="1"/>
</dbReference>
<proteinExistence type="inferred from homology"/>
<evidence type="ECO:0000313" key="3">
    <source>
        <dbReference type="EMBL" id="SUZ80766.1"/>
    </source>
</evidence>
<dbReference type="GO" id="GO:0005507">
    <property type="term" value="F:copper ion binding"/>
    <property type="evidence" value="ECO:0007669"/>
    <property type="project" value="TreeGrafter"/>
</dbReference>
<dbReference type="InterPro" id="IPR005627">
    <property type="entry name" value="CutC-like"/>
</dbReference>
<evidence type="ECO:0000256" key="1">
    <source>
        <dbReference type="ARBA" id="ARBA00007768"/>
    </source>
</evidence>
<gene>
    <name evidence="3" type="ORF">METZ01_LOCUS33620</name>
</gene>
<dbReference type="SUPFAM" id="SSF110395">
    <property type="entry name" value="CutC-like"/>
    <property type="match status" value="1"/>
</dbReference>
<dbReference type="Gene3D" id="3.20.20.380">
    <property type="entry name" value="Copper homeostasis (CutC) domain"/>
    <property type="match status" value="1"/>
</dbReference>
<sequence length="247" mass="26572">MPNPIFEVCVDSVDSAVAAEQGGATRVELCAALLEGGLTPSAGIIAITRAQVSIGLQVMIRPRGGDFLYSDTEFASMKHDIELAKQLGSNGVVFGLLTAAGDIDTDRTRVLLDHAKPMNVTFHRAFDMTRDPIAALETLIELGINRVLTSGQEVSALEGAELVHDLLVHADDKIIVMPGGGITEQNIKKVLDTTGAKEIHVTGTRTKNSAMTFRNDRCFMGGVIRPPEYSMTITDADRIRALVQQTK</sequence>
<dbReference type="HAMAP" id="MF_00795">
    <property type="entry name" value="CutC"/>
    <property type="match status" value="1"/>
</dbReference>
<dbReference type="FunFam" id="3.20.20.380:FF:000001">
    <property type="entry name" value="Copper homeostasis protein CutC"/>
    <property type="match status" value="1"/>
</dbReference>
<dbReference type="AlphaFoldDB" id="A0A381QN02"/>
<dbReference type="Pfam" id="PF03932">
    <property type="entry name" value="CutC"/>
    <property type="match status" value="1"/>
</dbReference>
<organism evidence="3">
    <name type="scientific">marine metagenome</name>
    <dbReference type="NCBI Taxonomy" id="408172"/>
    <lineage>
        <taxon>unclassified sequences</taxon>
        <taxon>metagenomes</taxon>
        <taxon>ecological metagenomes</taxon>
    </lineage>
</organism>
<dbReference type="PANTHER" id="PTHR12598:SF0">
    <property type="entry name" value="COPPER HOMEOSTASIS PROTEIN CUTC HOMOLOG"/>
    <property type="match status" value="1"/>
</dbReference>
<reference evidence="3" key="1">
    <citation type="submission" date="2018-05" db="EMBL/GenBank/DDBJ databases">
        <authorList>
            <person name="Lanie J.A."/>
            <person name="Ng W.-L."/>
            <person name="Kazmierczak K.M."/>
            <person name="Andrzejewski T.M."/>
            <person name="Davidsen T.M."/>
            <person name="Wayne K.J."/>
            <person name="Tettelin H."/>
            <person name="Glass J.I."/>
            <person name="Rusch D."/>
            <person name="Podicherti R."/>
            <person name="Tsui H.-C.T."/>
            <person name="Winkler M.E."/>
        </authorList>
    </citation>
    <scope>NUCLEOTIDE SEQUENCE</scope>
</reference>
<accession>A0A381QN02</accession>